<dbReference type="PROSITE" id="PS50076">
    <property type="entry name" value="DNAJ_2"/>
    <property type="match status" value="1"/>
</dbReference>
<dbReference type="InterPro" id="IPR024586">
    <property type="entry name" value="DnaJ-like_C11_C"/>
</dbReference>
<dbReference type="PROSITE" id="PS00636">
    <property type="entry name" value="DNAJ_1"/>
    <property type="match status" value="1"/>
</dbReference>
<dbReference type="InterPro" id="IPR001623">
    <property type="entry name" value="DnaJ_domain"/>
</dbReference>
<dbReference type="GO" id="GO:0042407">
    <property type="term" value="P:cristae formation"/>
    <property type="evidence" value="ECO:0007669"/>
    <property type="project" value="TreeGrafter"/>
</dbReference>
<organism evidence="4 5">
    <name type="scientific">Talaromyces rugulosus</name>
    <name type="common">Penicillium rugulosum</name>
    <dbReference type="NCBI Taxonomy" id="121627"/>
    <lineage>
        <taxon>Eukaryota</taxon>
        <taxon>Fungi</taxon>
        <taxon>Dikarya</taxon>
        <taxon>Ascomycota</taxon>
        <taxon>Pezizomycotina</taxon>
        <taxon>Eurotiomycetes</taxon>
        <taxon>Eurotiomycetidae</taxon>
        <taxon>Eurotiales</taxon>
        <taxon>Trichocomaceae</taxon>
        <taxon>Talaromyces</taxon>
        <taxon>Talaromyces sect. Islandici</taxon>
    </lineage>
</organism>
<dbReference type="InterPro" id="IPR036869">
    <property type="entry name" value="J_dom_sf"/>
</dbReference>
<dbReference type="SUPFAM" id="SSF46565">
    <property type="entry name" value="Chaperone J-domain"/>
    <property type="match status" value="1"/>
</dbReference>
<dbReference type="GO" id="GO:0005739">
    <property type="term" value="C:mitochondrion"/>
    <property type="evidence" value="ECO:0007669"/>
    <property type="project" value="GOC"/>
</dbReference>
<dbReference type="OrthoDB" id="666364at2759"/>
<evidence type="ECO:0000313" key="4">
    <source>
        <dbReference type="EMBL" id="QKX61304.1"/>
    </source>
</evidence>
<dbReference type="AlphaFoldDB" id="A0A7H8R4J8"/>
<dbReference type="InterPro" id="IPR018253">
    <property type="entry name" value="DnaJ_domain_CS"/>
</dbReference>
<dbReference type="Pfam" id="PF11875">
    <property type="entry name" value="DnaJ-like_C11_C"/>
    <property type="match status" value="1"/>
</dbReference>
<evidence type="ECO:0000256" key="2">
    <source>
        <dbReference type="SAM" id="MobiDB-lite"/>
    </source>
</evidence>
<dbReference type="GeneID" id="55995941"/>
<dbReference type="CDD" id="cd06257">
    <property type="entry name" value="DnaJ"/>
    <property type="match status" value="1"/>
</dbReference>
<dbReference type="Gene3D" id="1.10.287.110">
    <property type="entry name" value="DnaJ domain"/>
    <property type="match status" value="1"/>
</dbReference>
<gene>
    <name evidence="4" type="ORF">TRUGW13939_08452</name>
</gene>
<feature type="region of interest" description="Disordered" evidence="2">
    <location>
        <begin position="224"/>
        <end position="250"/>
    </location>
</feature>
<dbReference type="InterPro" id="IPR052243">
    <property type="entry name" value="Mito_inner_membrane_organizer"/>
</dbReference>
<keyword evidence="5" id="KW-1185">Reference proteome</keyword>
<dbReference type="EMBL" id="CP055901">
    <property type="protein sequence ID" value="QKX61304.1"/>
    <property type="molecule type" value="Genomic_DNA"/>
</dbReference>
<name>A0A7H8R4J8_TALRU</name>
<sequence>MASQQPNRDAYGAGGHDWIDEDDNDFEMDFDYPDEIDYYSVLGVSRNPPPADSQLRSAYHNLTLSFHPDKQPAHLVEAAKAQFERVQEAYEVLSDPKKRIVYDLEGAAAVHREWGSQGLMSRRTERDDSNKQLGHRAMAPEEFKQWFIKKMKAKERKMINELVSARGSITIGLDASSMVSPGDEEGEVYLSVPIVRPNRAGVSYAFTAPLPDIFSLWSSGSDDLEASNEESDQGKKNRTEPDSSSPEVTFNAGINGIVQSSEKKVRYMDNGVEKITKVRGRPVITPAVFNLGASISHTFSNIGLRAGPKSESWLWLENATVGGQVHIFPYQALSVHVSKAVSPFPFARQVNISASATVTHPQQSMPTLGLNISRALGTNSFGSMAFSTGTILWPHSIQTMLTSLFALFVDSSQISMVPAQPSSLNMKYVCVPEIMTPAEAKQLDMPQPSTKRESWQCEANASPLGGSLSLSYGRTVFGEKLEDPPLSEWNLDGYHPTAIPKSFRGVRVEAEAILGFTGMGWNVTAHRKVSSFSSLGLAIGLRDERGLTMSLSWRRLGQTIKVPIVICPIDLADAHLSFWAVMVPWLTYVGIEFTVVRPRERRRRYDALKRRRRRLNAKVPAHRAESAQQIEMMAEFVQRRQDRERVDGGLFIEKAEYGYMPLKKSTTTKKNKGGDSDEQRVVDVTIPVAALVEKRQLVISKNTIRFQLTGFYDPAPLLPKTLKIWYTFGNQRHYAEVNDGQDLLCPRREDLVDL</sequence>
<evidence type="ECO:0000256" key="1">
    <source>
        <dbReference type="ARBA" id="ARBA00023186"/>
    </source>
</evidence>
<evidence type="ECO:0000259" key="3">
    <source>
        <dbReference type="PROSITE" id="PS50076"/>
    </source>
</evidence>
<proteinExistence type="predicted"/>
<protein>
    <recommendedName>
        <fullName evidence="3">J domain-containing protein</fullName>
    </recommendedName>
</protein>
<feature type="compositionally biased region" description="Basic and acidic residues" evidence="2">
    <location>
        <begin position="232"/>
        <end position="241"/>
    </location>
</feature>
<feature type="region of interest" description="Disordered" evidence="2">
    <location>
        <begin position="1"/>
        <end position="24"/>
    </location>
</feature>
<dbReference type="Proteomes" id="UP000509510">
    <property type="component" value="Chromosome IV"/>
</dbReference>
<evidence type="ECO:0000313" key="5">
    <source>
        <dbReference type="Proteomes" id="UP000509510"/>
    </source>
</evidence>
<accession>A0A7H8R4J8</accession>
<dbReference type="PRINTS" id="PR00625">
    <property type="entry name" value="JDOMAIN"/>
</dbReference>
<dbReference type="SMART" id="SM00271">
    <property type="entry name" value="DnaJ"/>
    <property type="match status" value="1"/>
</dbReference>
<keyword evidence="1" id="KW-0143">Chaperone</keyword>
<dbReference type="KEGG" id="trg:TRUGW13939_08452"/>
<reference evidence="5" key="1">
    <citation type="submission" date="2020-06" db="EMBL/GenBank/DDBJ databases">
        <title>A chromosome-scale genome assembly of Talaromyces rugulosus W13939.</title>
        <authorList>
            <person name="Wang B."/>
            <person name="Guo L."/>
            <person name="Ye K."/>
            <person name="Wang L."/>
        </authorList>
    </citation>
    <scope>NUCLEOTIDE SEQUENCE [LARGE SCALE GENOMIC DNA]</scope>
    <source>
        <strain evidence="5">W13939</strain>
    </source>
</reference>
<feature type="domain" description="J" evidence="3">
    <location>
        <begin position="37"/>
        <end position="106"/>
    </location>
</feature>
<dbReference type="PANTHER" id="PTHR44157:SF1">
    <property type="entry name" value="DNAJ HOMOLOG SUBFAMILY C MEMBER 11"/>
    <property type="match status" value="1"/>
</dbReference>
<dbReference type="Pfam" id="PF00226">
    <property type="entry name" value="DnaJ"/>
    <property type="match status" value="1"/>
</dbReference>
<dbReference type="RefSeq" id="XP_035347479.1">
    <property type="nucleotide sequence ID" value="XM_035491586.1"/>
</dbReference>
<dbReference type="PANTHER" id="PTHR44157">
    <property type="entry name" value="DNAJ HOMOLOG SUBFAMILY C MEMBER 11"/>
    <property type="match status" value="1"/>
</dbReference>